<evidence type="ECO:0000256" key="2">
    <source>
        <dbReference type="ARBA" id="ARBA00022840"/>
    </source>
</evidence>
<dbReference type="Proteomes" id="UP000000422">
    <property type="component" value="Chromosome"/>
</dbReference>
<dbReference type="AlphaFoldDB" id="Q7M8I5"/>
<dbReference type="RefSeq" id="WP_011139456.1">
    <property type="nucleotide sequence ID" value="NC_005090.1"/>
</dbReference>
<keyword evidence="2 3" id="KW-0067">ATP-binding</keyword>
<dbReference type="GO" id="GO:0005524">
    <property type="term" value="F:ATP binding"/>
    <property type="evidence" value="ECO:0007669"/>
    <property type="project" value="UniProtKB-KW"/>
</dbReference>
<accession>Q7M8I5</accession>
<evidence type="ECO:0000313" key="4">
    <source>
        <dbReference type="EMBL" id="CAE10672.1"/>
    </source>
</evidence>
<evidence type="ECO:0000256" key="3">
    <source>
        <dbReference type="PIRSR" id="PIRSR003092-1"/>
    </source>
</evidence>
<organism evidence="5">
    <name type="scientific">Wolinella succinogenes (strain ATCC 29543 / DSM 1740 / CCUG 13145 / JCM 31913 / LMG 7466 / NCTC 11488 / FDC 602W)</name>
    <name type="common">Vibrio succinogenes</name>
    <dbReference type="NCBI Taxonomy" id="273121"/>
    <lineage>
        <taxon>Bacteria</taxon>
        <taxon>Pseudomonadati</taxon>
        <taxon>Campylobacterota</taxon>
        <taxon>Epsilonproteobacteria</taxon>
        <taxon>Campylobacterales</taxon>
        <taxon>Helicobacteraceae</taxon>
        <taxon>Wolinella</taxon>
    </lineage>
</organism>
<keyword evidence="1 3" id="KW-0547">Nucleotide-binding</keyword>
<dbReference type="GO" id="GO:0051782">
    <property type="term" value="P:negative regulation of cell division"/>
    <property type="evidence" value="ECO:0007669"/>
    <property type="project" value="TreeGrafter"/>
</dbReference>
<dbReference type="GO" id="GO:0005829">
    <property type="term" value="C:cytosol"/>
    <property type="evidence" value="ECO:0007669"/>
    <property type="project" value="TreeGrafter"/>
</dbReference>
<dbReference type="KEGG" id="wsu:WS1641"/>
<dbReference type="InterPro" id="IPR025501">
    <property type="entry name" value="MinD_FleN"/>
</dbReference>
<evidence type="ECO:0000313" key="5">
    <source>
        <dbReference type="Proteomes" id="UP000000422"/>
    </source>
</evidence>
<dbReference type="InterPro" id="IPR027417">
    <property type="entry name" value="P-loop_NTPase"/>
</dbReference>
<dbReference type="STRING" id="273121.WS1641"/>
<keyword evidence="5" id="KW-1185">Reference proteome</keyword>
<dbReference type="HOGENOM" id="CLU_037612_0_0_7"/>
<sequence>MKNQAQKLEELMKEKETPKNSNTKFLAITSGKGGVGKSTISANLAYTLWSLGFRVGILDADIGLANLDVMFGVKSDKNLLHVLKGECKLEEIIIAIEEGLYLIPGESGAEILKYSGELMFERFMEETALLDSLDFVVVDTGAGIGEHIQAFLNSSDEVIVVTVPDPAAITDAYATIKVTARQKKRIFMLMNMVKNEKEASGIFEKIKKVADQNIGNGLRLELLGKLEQDGAVARATKTRTIFAKEQPNAPASLELQNIARSVANKVERKVLVNEDKRFGRFFKRILGHF</sequence>
<proteinExistence type="predicted"/>
<dbReference type="GO" id="GO:0016887">
    <property type="term" value="F:ATP hydrolysis activity"/>
    <property type="evidence" value="ECO:0007669"/>
    <property type="project" value="TreeGrafter"/>
</dbReference>
<protein>
    <submittedName>
        <fullName evidence="4">ATP-BINDING PROTEIN-ATPases involved in chromosome partitioning</fullName>
    </submittedName>
</protein>
<gene>
    <name evidence="4" type="ordered locus">WS1641</name>
</gene>
<dbReference type="eggNOG" id="COG0455">
    <property type="taxonomic scope" value="Bacteria"/>
</dbReference>
<dbReference type="SUPFAM" id="SSF52540">
    <property type="entry name" value="P-loop containing nucleoside triphosphate hydrolases"/>
    <property type="match status" value="1"/>
</dbReference>
<feature type="binding site" evidence="3">
    <location>
        <begin position="32"/>
        <end position="39"/>
    </location>
    <ligand>
        <name>ATP</name>
        <dbReference type="ChEBI" id="CHEBI:30616"/>
    </ligand>
</feature>
<dbReference type="CDD" id="cd02038">
    <property type="entry name" value="FlhG-like"/>
    <property type="match status" value="1"/>
</dbReference>
<evidence type="ECO:0000256" key="1">
    <source>
        <dbReference type="ARBA" id="ARBA00022741"/>
    </source>
</evidence>
<dbReference type="PIRSF" id="PIRSF003092">
    <property type="entry name" value="MinD"/>
    <property type="match status" value="1"/>
</dbReference>
<dbReference type="InterPro" id="IPR033756">
    <property type="entry name" value="YlxH/NBP35"/>
</dbReference>
<name>Q7M8I5_WOLSU</name>
<dbReference type="GO" id="GO:0009898">
    <property type="term" value="C:cytoplasmic side of plasma membrane"/>
    <property type="evidence" value="ECO:0007669"/>
    <property type="project" value="TreeGrafter"/>
</dbReference>
<dbReference type="EMBL" id="BX571661">
    <property type="protein sequence ID" value="CAE10672.1"/>
    <property type="molecule type" value="Genomic_DNA"/>
</dbReference>
<dbReference type="InterPro" id="IPR050625">
    <property type="entry name" value="ParA/MinD_ATPase"/>
</dbReference>
<dbReference type="Gene3D" id="3.40.50.300">
    <property type="entry name" value="P-loop containing nucleotide triphosphate hydrolases"/>
    <property type="match status" value="1"/>
</dbReference>
<dbReference type="Pfam" id="PF10609">
    <property type="entry name" value="ParA"/>
    <property type="match status" value="1"/>
</dbReference>
<dbReference type="PANTHER" id="PTHR43384">
    <property type="entry name" value="SEPTUM SITE-DETERMINING PROTEIN MIND HOMOLOG, CHLOROPLASTIC-RELATED"/>
    <property type="match status" value="1"/>
</dbReference>
<reference evidence="4 5" key="1">
    <citation type="journal article" date="2003" name="Proc. Natl. Acad. Sci. U.S.A.">
        <title>Complete genome sequence and analysis of Wolinella succinogenes.</title>
        <authorList>
            <person name="Baar C."/>
            <person name="Eppinger M."/>
            <person name="Raddatz G."/>
            <person name="Simon JM."/>
            <person name="Lanz C."/>
            <person name="Klimmek O."/>
            <person name="Nandakumar R."/>
            <person name="Gross R."/>
            <person name="Rosinus A."/>
            <person name="Keller H."/>
            <person name="Jagtap P."/>
            <person name="Linke B."/>
            <person name="Meyer F."/>
            <person name="Lederer H."/>
            <person name="Schuster S.C."/>
        </authorList>
    </citation>
    <scope>NUCLEOTIDE SEQUENCE [LARGE SCALE GENOMIC DNA]</scope>
    <source>
        <strain evidence="5">ATCC 29543 / DSM 1740 / CCUG 13145 / JCM 31913 / LMG 7466 / NCTC 11488 / FDC 602W</strain>
    </source>
</reference>
<dbReference type="PANTHER" id="PTHR43384:SF4">
    <property type="entry name" value="CELLULOSE BIOSYNTHESIS PROTEIN BCSQ-RELATED"/>
    <property type="match status" value="1"/>
</dbReference>
<dbReference type="InterPro" id="IPR033875">
    <property type="entry name" value="FlhG"/>
</dbReference>